<dbReference type="AlphaFoldDB" id="A0A810MW74"/>
<name>A0A810MW74_9ACTN</name>
<gene>
    <name evidence="3" type="primary">gpm_1</name>
    <name evidence="3" type="ORF">Prubr_06960</name>
</gene>
<keyword evidence="1" id="KW-0324">Glycolysis</keyword>
<dbReference type="PROSITE" id="PS00175">
    <property type="entry name" value="PG_MUTASE"/>
    <property type="match status" value="1"/>
</dbReference>
<organism evidence="3 4">
    <name type="scientific">Polymorphospora rubra</name>
    <dbReference type="NCBI Taxonomy" id="338584"/>
    <lineage>
        <taxon>Bacteria</taxon>
        <taxon>Bacillati</taxon>
        <taxon>Actinomycetota</taxon>
        <taxon>Actinomycetes</taxon>
        <taxon>Micromonosporales</taxon>
        <taxon>Micromonosporaceae</taxon>
        <taxon>Polymorphospora</taxon>
    </lineage>
</organism>
<dbReference type="PANTHER" id="PTHR48100">
    <property type="entry name" value="BROAD-SPECIFICITY PHOSPHATASE YOR283W-RELATED"/>
    <property type="match status" value="1"/>
</dbReference>
<dbReference type="Gene3D" id="3.40.50.1240">
    <property type="entry name" value="Phosphoglycerate mutase-like"/>
    <property type="match status" value="1"/>
</dbReference>
<evidence type="ECO:0000313" key="4">
    <source>
        <dbReference type="Proteomes" id="UP000680866"/>
    </source>
</evidence>
<dbReference type="GO" id="GO:0005737">
    <property type="term" value="C:cytoplasm"/>
    <property type="evidence" value="ECO:0007669"/>
    <property type="project" value="TreeGrafter"/>
</dbReference>
<dbReference type="PANTHER" id="PTHR48100:SF1">
    <property type="entry name" value="HISTIDINE PHOSPHATASE FAMILY PROTEIN-RELATED"/>
    <property type="match status" value="1"/>
</dbReference>
<sequence length="237" mass="24796">MPDVRFAELTVVRHGQSEANAAFAAAAATGALDSGITGRDADVALSPTGRGQAAALGRWLAGQPAGHRPEAVVCSPYRRAVQTWDLARAAADGLGVRLPAATTDGRLGDRVMGELELLTGAAIAARFPAEAARRRDLGEFRYRPPGGESFGDIAARLAAVLADLEPRYAGRRVWLVAHDSVVLMLRHLVEGLTFDDLAAVVAAGPVANASITRFRAGLGRPVEYNGVSHLEDGSIQG</sequence>
<dbReference type="EMBL" id="AP023359">
    <property type="protein sequence ID" value="BCJ63675.1"/>
    <property type="molecule type" value="Genomic_DNA"/>
</dbReference>
<dbReference type="InterPro" id="IPR029033">
    <property type="entry name" value="His_PPase_superfam"/>
</dbReference>
<protein>
    <submittedName>
        <fullName evidence="3">Phosphoglycerate mutase</fullName>
    </submittedName>
</protein>
<proteinExistence type="predicted"/>
<dbReference type="Pfam" id="PF00300">
    <property type="entry name" value="His_Phos_1"/>
    <property type="match status" value="1"/>
</dbReference>
<accession>A0A810MW74</accession>
<evidence type="ECO:0000256" key="2">
    <source>
        <dbReference type="ARBA" id="ARBA00023235"/>
    </source>
</evidence>
<dbReference type="KEGG" id="pry:Prubr_06960"/>
<dbReference type="InterPro" id="IPR001345">
    <property type="entry name" value="PG/BPGM_mutase_AS"/>
</dbReference>
<dbReference type="SUPFAM" id="SSF53254">
    <property type="entry name" value="Phosphoglycerate mutase-like"/>
    <property type="match status" value="1"/>
</dbReference>
<reference evidence="3" key="1">
    <citation type="submission" date="2020-08" db="EMBL/GenBank/DDBJ databases">
        <title>Whole genome shotgun sequence of Polymorphospora rubra NBRC 101157.</title>
        <authorList>
            <person name="Komaki H."/>
            <person name="Tamura T."/>
        </authorList>
    </citation>
    <scope>NUCLEOTIDE SEQUENCE</scope>
    <source>
        <strain evidence="3">NBRC 101157</strain>
    </source>
</reference>
<dbReference type="GO" id="GO:0016791">
    <property type="term" value="F:phosphatase activity"/>
    <property type="evidence" value="ECO:0007669"/>
    <property type="project" value="TreeGrafter"/>
</dbReference>
<dbReference type="Proteomes" id="UP000680866">
    <property type="component" value="Chromosome"/>
</dbReference>
<keyword evidence="2" id="KW-0413">Isomerase</keyword>
<evidence type="ECO:0000313" key="3">
    <source>
        <dbReference type="EMBL" id="BCJ63675.1"/>
    </source>
</evidence>
<keyword evidence="4" id="KW-1185">Reference proteome</keyword>
<dbReference type="CDD" id="cd07067">
    <property type="entry name" value="HP_PGM_like"/>
    <property type="match status" value="1"/>
</dbReference>
<dbReference type="InterPro" id="IPR013078">
    <property type="entry name" value="His_Pase_superF_clade-1"/>
</dbReference>
<dbReference type="InterPro" id="IPR050275">
    <property type="entry name" value="PGM_Phosphatase"/>
</dbReference>
<evidence type="ECO:0000256" key="1">
    <source>
        <dbReference type="ARBA" id="ARBA00023152"/>
    </source>
</evidence>
<dbReference type="SMART" id="SM00855">
    <property type="entry name" value="PGAM"/>
    <property type="match status" value="1"/>
</dbReference>